<evidence type="ECO:0000256" key="9">
    <source>
        <dbReference type="SAM" id="Coils"/>
    </source>
</evidence>
<reference evidence="11 12" key="1">
    <citation type="journal article" date="2015" name="Sci. Rep.">
        <title>Genome of the facultative scuticociliatosis pathogen Pseudocohnilembus persalinus provides insight into its virulence through horizontal gene transfer.</title>
        <authorList>
            <person name="Xiong J."/>
            <person name="Wang G."/>
            <person name="Cheng J."/>
            <person name="Tian M."/>
            <person name="Pan X."/>
            <person name="Warren A."/>
            <person name="Jiang C."/>
            <person name="Yuan D."/>
            <person name="Miao W."/>
        </authorList>
    </citation>
    <scope>NUCLEOTIDE SEQUENCE [LARGE SCALE GENOMIC DNA]</scope>
    <source>
        <strain evidence="11">36N120E</strain>
    </source>
</reference>
<accession>A0A0V0QM76</accession>
<dbReference type="OMA" id="HEWITSQ"/>
<dbReference type="GO" id="GO:0004674">
    <property type="term" value="F:protein serine/threonine kinase activity"/>
    <property type="evidence" value="ECO:0007669"/>
    <property type="project" value="UniProtKB-KW"/>
</dbReference>
<dbReference type="SUPFAM" id="SSF56112">
    <property type="entry name" value="Protein kinase-like (PK-like)"/>
    <property type="match status" value="1"/>
</dbReference>
<proteinExistence type="predicted"/>
<comment type="caution">
    <text evidence="11">The sequence shown here is derived from an EMBL/GenBank/DDBJ whole genome shotgun (WGS) entry which is preliminary data.</text>
</comment>
<evidence type="ECO:0000256" key="4">
    <source>
        <dbReference type="ARBA" id="ARBA00022741"/>
    </source>
</evidence>
<dbReference type="AlphaFoldDB" id="A0A0V0QM76"/>
<evidence type="ECO:0000256" key="1">
    <source>
        <dbReference type="ARBA" id="ARBA00012513"/>
    </source>
</evidence>
<dbReference type="OrthoDB" id="341578at2759"/>
<evidence type="ECO:0000256" key="8">
    <source>
        <dbReference type="ARBA" id="ARBA00048679"/>
    </source>
</evidence>
<keyword evidence="2" id="KW-0723">Serine/threonine-protein kinase</keyword>
<dbReference type="Proteomes" id="UP000054937">
    <property type="component" value="Unassembled WGS sequence"/>
</dbReference>
<comment type="catalytic activity">
    <reaction evidence="8">
        <text>L-seryl-[protein] + ATP = O-phospho-L-seryl-[protein] + ADP + H(+)</text>
        <dbReference type="Rhea" id="RHEA:17989"/>
        <dbReference type="Rhea" id="RHEA-COMP:9863"/>
        <dbReference type="Rhea" id="RHEA-COMP:11604"/>
        <dbReference type="ChEBI" id="CHEBI:15378"/>
        <dbReference type="ChEBI" id="CHEBI:29999"/>
        <dbReference type="ChEBI" id="CHEBI:30616"/>
        <dbReference type="ChEBI" id="CHEBI:83421"/>
        <dbReference type="ChEBI" id="CHEBI:456216"/>
        <dbReference type="EC" id="2.7.11.1"/>
    </reaction>
</comment>
<evidence type="ECO:0000313" key="12">
    <source>
        <dbReference type="Proteomes" id="UP000054937"/>
    </source>
</evidence>
<dbReference type="InterPro" id="IPR011009">
    <property type="entry name" value="Kinase-like_dom_sf"/>
</dbReference>
<evidence type="ECO:0000313" key="11">
    <source>
        <dbReference type="EMBL" id="KRX03362.1"/>
    </source>
</evidence>
<evidence type="ECO:0000256" key="7">
    <source>
        <dbReference type="ARBA" id="ARBA00047899"/>
    </source>
</evidence>
<dbReference type="EC" id="2.7.11.1" evidence="1"/>
<gene>
    <name evidence="11" type="ORF">PPERSA_08659</name>
</gene>
<keyword evidence="9" id="KW-0175">Coiled coil</keyword>
<name>A0A0V0QM76_PSEPJ</name>
<dbReference type="InParanoid" id="A0A0V0QM76"/>
<dbReference type="EMBL" id="LDAU01000134">
    <property type="protein sequence ID" value="KRX03362.1"/>
    <property type="molecule type" value="Genomic_DNA"/>
</dbReference>
<evidence type="ECO:0000256" key="6">
    <source>
        <dbReference type="ARBA" id="ARBA00022840"/>
    </source>
</evidence>
<keyword evidence="12" id="KW-1185">Reference proteome</keyword>
<keyword evidence="4" id="KW-0547">Nucleotide-binding</keyword>
<dbReference type="Pfam" id="PF00069">
    <property type="entry name" value="Pkinase"/>
    <property type="match status" value="1"/>
</dbReference>
<keyword evidence="6" id="KW-0067">ATP-binding</keyword>
<keyword evidence="5 11" id="KW-0418">Kinase</keyword>
<evidence type="ECO:0000259" key="10">
    <source>
        <dbReference type="PROSITE" id="PS50011"/>
    </source>
</evidence>
<dbReference type="PROSITE" id="PS50011">
    <property type="entry name" value="PROTEIN_KINASE_DOM"/>
    <property type="match status" value="1"/>
</dbReference>
<dbReference type="GO" id="GO:0005524">
    <property type="term" value="F:ATP binding"/>
    <property type="evidence" value="ECO:0007669"/>
    <property type="project" value="UniProtKB-KW"/>
</dbReference>
<dbReference type="PANTHER" id="PTHR43671:SF98">
    <property type="entry name" value="SERINE_THREONINE-PROTEIN KINASE NEK11"/>
    <property type="match status" value="1"/>
</dbReference>
<comment type="catalytic activity">
    <reaction evidence="7">
        <text>L-threonyl-[protein] + ATP = O-phospho-L-threonyl-[protein] + ADP + H(+)</text>
        <dbReference type="Rhea" id="RHEA:46608"/>
        <dbReference type="Rhea" id="RHEA-COMP:11060"/>
        <dbReference type="Rhea" id="RHEA-COMP:11605"/>
        <dbReference type="ChEBI" id="CHEBI:15378"/>
        <dbReference type="ChEBI" id="CHEBI:30013"/>
        <dbReference type="ChEBI" id="CHEBI:30616"/>
        <dbReference type="ChEBI" id="CHEBI:61977"/>
        <dbReference type="ChEBI" id="CHEBI:456216"/>
        <dbReference type="EC" id="2.7.11.1"/>
    </reaction>
</comment>
<feature type="domain" description="Protein kinase" evidence="10">
    <location>
        <begin position="25"/>
        <end position="329"/>
    </location>
</feature>
<keyword evidence="3" id="KW-0808">Transferase</keyword>
<feature type="coiled-coil region" evidence="9">
    <location>
        <begin position="54"/>
        <end position="121"/>
    </location>
</feature>
<dbReference type="PANTHER" id="PTHR43671">
    <property type="entry name" value="SERINE/THREONINE-PROTEIN KINASE NEK"/>
    <property type="match status" value="1"/>
</dbReference>
<sequence>MDLQAPPQLLQRSNKQTYREKIGKYLVVDTIACQRRSNIYLVESEKFGNKFFALKQFHEKIESEQKLKEEAKKSEEILQNFRNGQKIKENPEFLEKRIQEIQKILQNQKKIQNEIESLQKIDNNYVVKIIDDFIYQDQQCIVMEYCNGGNLLQLLKKKRVLNEFEAINIIKEIMYGLTEIHKQEVIHRNLKLENILFKNGQIKIGGFGISRQLDEDAIAFSQIGTQQYLSPELALGTFYDNRLDVWQLGVILFVMLFHGFPFGNHSSQVKQAQTIDALCSPQFNLSKSLEKIKNPQKISSKMEKLFQDIFTISYQKRISVLEMWKHPVFRTPINMDLPDLYNNVNIDEYDILTSKKPATFYNIGGQFSSNKNGSLNSNFKTIEGFYTQNQQQNMDLNQKEQIQNEDGMLLSSKILALNGMATSSDARFVKHVEIYNFQIARYNLLVDQYQVLKNNMVIKKKYMKKLFIK</sequence>
<dbReference type="InterPro" id="IPR000719">
    <property type="entry name" value="Prot_kinase_dom"/>
</dbReference>
<organism evidence="11 12">
    <name type="scientific">Pseudocohnilembus persalinus</name>
    <name type="common">Ciliate</name>
    <dbReference type="NCBI Taxonomy" id="266149"/>
    <lineage>
        <taxon>Eukaryota</taxon>
        <taxon>Sar</taxon>
        <taxon>Alveolata</taxon>
        <taxon>Ciliophora</taxon>
        <taxon>Intramacronucleata</taxon>
        <taxon>Oligohymenophorea</taxon>
        <taxon>Scuticociliatia</taxon>
        <taxon>Philasterida</taxon>
        <taxon>Pseudocohnilembidae</taxon>
        <taxon>Pseudocohnilembus</taxon>
    </lineage>
</organism>
<dbReference type="InterPro" id="IPR050660">
    <property type="entry name" value="NEK_Ser/Thr_kinase"/>
</dbReference>
<protein>
    <recommendedName>
        <fullName evidence="1">non-specific serine/threonine protein kinase</fullName>
        <ecNumber evidence="1">2.7.11.1</ecNumber>
    </recommendedName>
</protein>
<evidence type="ECO:0000256" key="2">
    <source>
        <dbReference type="ARBA" id="ARBA00022527"/>
    </source>
</evidence>
<evidence type="ECO:0000256" key="5">
    <source>
        <dbReference type="ARBA" id="ARBA00022777"/>
    </source>
</evidence>
<evidence type="ECO:0000256" key="3">
    <source>
        <dbReference type="ARBA" id="ARBA00022679"/>
    </source>
</evidence>
<dbReference type="Gene3D" id="1.10.510.10">
    <property type="entry name" value="Transferase(Phosphotransferase) domain 1"/>
    <property type="match status" value="1"/>
</dbReference>